<dbReference type="GeneID" id="11531522"/>
<evidence type="ECO:0000256" key="4">
    <source>
        <dbReference type="ARBA" id="ARBA00022660"/>
    </source>
</evidence>
<dbReference type="STRING" id="1071381.G8BU26"/>
<gene>
    <name evidence="13" type="primary">TPHA0E03140</name>
    <name evidence="13" type="ordered locus">TPHA_0E03140</name>
</gene>
<proteinExistence type="inferred from homology"/>
<sequence>MSFSTLYKVFFKRNAVFVGTIFALGFVFQDSFDTGVTAWYNAHNKGKLWVDVKQNLNLVNNGDDADADVEDE</sequence>
<evidence type="ECO:0000256" key="3">
    <source>
        <dbReference type="ARBA" id="ARBA00022448"/>
    </source>
</evidence>
<dbReference type="InterPro" id="IPR036656">
    <property type="entry name" value="QCR9_sf"/>
</dbReference>
<evidence type="ECO:0000256" key="5">
    <source>
        <dbReference type="ARBA" id="ARBA00022692"/>
    </source>
</evidence>
<evidence type="ECO:0000256" key="9">
    <source>
        <dbReference type="ARBA" id="ARBA00023128"/>
    </source>
</evidence>
<keyword evidence="14" id="KW-1185">Reference proteome</keyword>
<evidence type="ECO:0000256" key="1">
    <source>
        <dbReference type="ARBA" id="ARBA00004434"/>
    </source>
</evidence>
<dbReference type="Pfam" id="PF05365">
    <property type="entry name" value="UCR_UQCRX_QCR9"/>
    <property type="match status" value="1"/>
</dbReference>
<dbReference type="EMBL" id="HE612860">
    <property type="protein sequence ID" value="CCE63404.1"/>
    <property type="molecule type" value="Genomic_DNA"/>
</dbReference>
<evidence type="ECO:0000256" key="12">
    <source>
        <dbReference type="RuleBase" id="RU368056"/>
    </source>
</evidence>
<evidence type="ECO:0000256" key="2">
    <source>
        <dbReference type="ARBA" id="ARBA00007856"/>
    </source>
</evidence>
<dbReference type="FunFam" id="1.20.5.260:FF:000001">
    <property type="entry name" value="Cytochrome b-c1 complex subunit 9"/>
    <property type="match status" value="1"/>
</dbReference>
<name>G8BU26_TETPH</name>
<dbReference type="eggNOG" id="KOG3494">
    <property type="taxonomic scope" value="Eukaryota"/>
</dbReference>
<dbReference type="GO" id="GO:0008121">
    <property type="term" value="F:quinol-cytochrome-c reductase activity"/>
    <property type="evidence" value="ECO:0007669"/>
    <property type="project" value="EnsemblFungi"/>
</dbReference>
<keyword evidence="6 12" id="KW-0999">Mitochondrion inner membrane</keyword>
<dbReference type="GO" id="GO:0006122">
    <property type="term" value="P:mitochondrial electron transport, ubiquinol to cytochrome c"/>
    <property type="evidence" value="ECO:0007669"/>
    <property type="project" value="UniProtKB-UniRule"/>
</dbReference>
<dbReference type="HOGENOM" id="CLU_171977_1_0_1"/>
<dbReference type="KEGG" id="tpf:TPHA_0E03140"/>
<keyword evidence="9 12" id="KW-0496">Mitochondrion</keyword>
<keyword evidence="7 12" id="KW-0249">Electron transport</keyword>
<accession>G8BU26</accession>
<comment type="similarity">
    <text evidence="2 12">Belongs to the UQCR10/QCR9 family.</text>
</comment>
<dbReference type="GO" id="GO:0045275">
    <property type="term" value="C:respiratory chain complex III"/>
    <property type="evidence" value="ECO:0007669"/>
    <property type="project" value="UniProtKB-UniRule"/>
</dbReference>
<keyword evidence="5" id="KW-0812">Transmembrane</keyword>
<dbReference type="AlphaFoldDB" id="G8BU26"/>
<organism evidence="13 14">
    <name type="scientific">Tetrapisispora phaffii (strain ATCC 24235 / CBS 4417 / NBRC 1672 / NRRL Y-8282 / UCD 70-5)</name>
    <name type="common">Yeast</name>
    <name type="synonym">Fabospora phaffii</name>
    <dbReference type="NCBI Taxonomy" id="1071381"/>
    <lineage>
        <taxon>Eukaryota</taxon>
        <taxon>Fungi</taxon>
        <taxon>Dikarya</taxon>
        <taxon>Ascomycota</taxon>
        <taxon>Saccharomycotina</taxon>
        <taxon>Saccharomycetes</taxon>
        <taxon>Saccharomycetales</taxon>
        <taxon>Saccharomycetaceae</taxon>
        <taxon>Tetrapisispora</taxon>
    </lineage>
</organism>
<keyword evidence="3 12" id="KW-0813">Transport</keyword>
<dbReference type="RefSeq" id="XP_003685838.1">
    <property type="nucleotide sequence ID" value="XM_003685790.1"/>
</dbReference>
<dbReference type="PANTHER" id="PTHR12980:SF0">
    <property type="entry name" value="CYTOCHROME B-C1 COMPLEX SUBUNIT 9"/>
    <property type="match status" value="1"/>
</dbReference>
<dbReference type="GO" id="GO:0034551">
    <property type="term" value="P:mitochondrial respiratory chain complex III assembly"/>
    <property type="evidence" value="ECO:0007669"/>
    <property type="project" value="EnsemblFungi"/>
</dbReference>
<comment type="subunit">
    <text evidence="12">Component of the ubiquinol-cytochrome c oxidoreductase (cytochrome b-c1 complex, complex III, CIII), a multisubunit enzyme composed of 3 respiratory subunits cytochrome b, cytochrome c1 and Rieske protein, 2 core protein subunits, and additional low-molecular weight protein subunits.</text>
</comment>
<evidence type="ECO:0000313" key="14">
    <source>
        <dbReference type="Proteomes" id="UP000005666"/>
    </source>
</evidence>
<comment type="subcellular location">
    <subcellularLocation>
        <location evidence="1 12">Mitochondrion inner membrane</location>
        <topology evidence="1 12">Single-pass membrane protein</topology>
    </subcellularLocation>
</comment>
<dbReference type="InterPro" id="IPR008027">
    <property type="entry name" value="QCR9"/>
</dbReference>
<evidence type="ECO:0000256" key="8">
    <source>
        <dbReference type="ARBA" id="ARBA00022989"/>
    </source>
</evidence>
<keyword evidence="8" id="KW-1133">Transmembrane helix</keyword>
<evidence type="ECO:0000256" key="6">
    <source>
        <dbReference type="ARBA" id="ARBA00022792"/>
    </source>
</evidence>
<protein>
    <recommendedName>
        <fullName evidence="11 12">Complex III subunit 9</fullName>
    </recommendedName>
</protein>
<evidence type="ECO:0000313" key="13">
    <source>
        <dbReference type="EMBL" id="CCE63404.1"/>
    </source>
</evidence>
<evidence type="ECO:0000256" key="7">
    <source>
        <dbReference type="ARBA" id="ARBA00022982"/>
    </source>
</evidence>
<dbReference type="OrthoDB" id="44067at2759"/>
<dbReference type="SUPFAM" id="SSF81514">
    <property type="entry name" value="Subunit X (non-heme 7 kDa protein) of cytochrome bc1 complex (Ubiquinol-cytochrome c reductase)"/>
    <property type="match status" value="1"/>
</dbReference>
<dbReference type="GO" id="GO:0005743">
    <property type="term" value="C:mitochondrial inner membrane"/>
    <property type="evidence" value="ECO:0007669"/>
    <property type="project" value="UniProtKB-SubCell"/>
</dbReference>
<dbReference type="PANTHER" id="PTHR12980">
    <property type="entry name" value="UBIQUINOL-CYTOCHROME C REDUCTASE COMPLEX, SUBUNIT X"/>
    <property type="match status" value="1"/>
</dbReference>
<evidence type="ECO:0000256" key="10">
    <source>
        <dbReference type="ARBA" id="ARBA00023136"/>
    </source>
</evidence>
<dbReference type="Gene3D" id="1.20.5.260">
    <property type="entry name" value="Cytochrome b-c1 complex subunit 9"/>
    <property type="match status" value="1"/>
</dbReference>
<comment type="function">
    <text evidence="12">Component of the ubiquinol-cytochrome c oxidoreductase, a multisubunit transmembrane complex that is part of the mitochondrial electron transport chain which drives oxidative phosphorylation. The complex plays an important role in the uptake of multiple carbon sources present in different host niches.</text>
</comment>
<dbReference type="Proteomes" id="UP000005666">
    <property type="component" value="Chromosome 5"/>
</dbReference>
<reference evidence="13 14" key="1">
    <citation type="journal article" date="2011" name="Proc. Natl. Acad. Sci. U.S.A.">
        <title>Evolutionary erosion of yeast sex chromosomes by mating-type switching accidents.</title>
        <authorList>
            <person name="Gordon J.L."/>
            <person name="Armisen D."/>
            <person name="Proux-Wera E."/>
            <person name="Oheigeartaigh S.S."/>
            <person name="Byrne K.P."/>
            <person name="Wolfe K.H."/>
        </authorList>
    </citation>
    <scope>NUCLEOTIDE SEQUENCE [LARGE SCALE GENOMIC DNA]</scope>
    <source>
        <strain evidence="14">ATCC 24235 / CBS 4417 / NBRC 1672 / NRRL Y-8282 / UCD 70-5</strain>
    </source>
</reference>
<dbReference type="OMA" id="AVTRMIY"/>
<keyword evidence="4 12" id="KW-0679">Respiratory chain</keyword>
<evidence type="ECO:0000256" key="11">
    <source>
        <dbReference type="ARBA" id="ARBA00044247"/>
    </source>
</evidence>
<keyword evidence="10" id="KW-0472">Membrane</keyword>